<gene>
    <name evidence="2" type="ORF">CcCBS67573_g01300</name>
</gene>
<accession>A0A507FQY7</accession>
<name>A0A507FQY7_9FUNG</name>
<dbReference type="InterPro" id="IPR006553">
    <property type="entry name" value="Leu-rich_rpt_Cys-con_subtyp"/>
</dbReference>
<sequence>MARLLPVNVVERIGQHLRDSDDRRSVVECARVTRRWTEGMLRALYKCPRLVQHDSFEALLAVLGATVPGSRGLVGYGKDQVVGLDSSGDGGHNQAITYASLVAELDLCGAAADNVYIGDLDGALALCSNLRILRLGSVFHMSNMIVQSVATHCLNLLQLELPGCPVSDAFVPLLAKTCAKLLRFDAAFTNLSVGSLVPLVSFASSLLELDLSECREPDPNLNLSAKDLRRPLKFLNLRNTQISDSLLTFTISNCPVLEILVLESCSKLSDASITLLFAYCPQLRSVDLSFCDSLTDASLAAIPATTKLEELYLSGLDLISAYAVHALVRRLRFNTSNLAGVEKSASTLELLVLDGCEQIVGSFIKGFAAVGDDLECELEKDGLLRLAAVPLEGEAEQENGNVPSSVTSPTIAAGVLSPVVQMQSMMSDLKVEVSYADREMHVLRNKGESKYVGNVAGKASVMSPQPEPARMQQSHPHDQHQRSHEDAEYRALADSVAASGSVAQRRASKTLRHRKSLLGLSSRQEQEDSEEVHEAAKLERVEKIKEKRRSGGAGNFFGAGGAGGIHSTSSSGPARTSFIGGSGSGPSLSTLDLHERFLAAASIPRPASEIDNTASSSGSLPRTHSDPVSFGSSAEASKAAFLAAAAAKGLKISAPDASDGGPRLIKKRPSSILRANVAEFVPLSPPTANSAMDEEPAYVAPVNNDSKVNRRISVGVPAGPPPPDSRLAAWNGIGSSASPMGSGSSPSMTPGYLPGSSPLAAPPVQQIVTPTGESGVLLFSGRKSARMSVNRDSLPPMNGFAQQSSDGGVASVERNDSGNAAGEESPIVIASGRRRTRGTSIVDESKAVSAAIQVATGIPQRSSPPPPQAAALPLWATAPAAPPAVAPTGPWGTDPTVWNNPAQLTSASSTWSSNGPQQQTGFADPWAGSRAAALPAPSGPGVGMGEPATSVLGPAPVINSMDPWAAAPASAANAVTPPSAVVNAAAAAAAVNPSMPQPGPASVQSWQQQQQQQQPKMIPQRPTVPSSRFGGVGTISNIMSTPAGLLANPAGLGARGAAPQMQHGYQQQQQVLSGNHGEGGSGGGFVYSAQNRGRLLLKLKIETKIGGEQMLAVHEYDDPQQLATEFVNYWELQAFKDPLVRLIAVRKTNVLRNRGAMNV</sequence>
<dbReference type="AlphaFoldDB" id="A0A507FQY7"/>
<feature type="region of interest" description="Disordered" evidence="1">
    <location>
        <begin position="792"/>
        <end position="840"/>
    </location>
</feature>
<dbReference type="GO" id="GO:0031146">
    <property type="term" value="P:SCF-dependent proteasomal ubiquitin-dependent protein catabolic process"/>
    <property type="evidence" value="ECO:0007669"/>
    <property type="project" value="TreeGrafter"/>
</dbReference>
<dbReference type="PANTHER" id="PTHR13318:SF95">
    <property type="entry name" value="F-BOX PROTEIN YLR352W"/>
    <property type="match status" value="1"/>
</dbReference>
<feature type="compositionally biased region" description="Basic residues" evidence="1">
    <location>
        <begin position="506"/>
        <end position="516"/>
    </location>
</feature>
<dbReference type="GO" id="GO:0019005">
    <property type="term" value="C:SCF ubiquitin ligase complex"/>
    <property type="evidence" value="ECO:0007669"/>
    <property type="project" value="TreeGrafter"/>
</dbReference>
<feature type="compositionally biased region" description="Basic and acidic residues" evidence="1">
    <location>
        <begin position="475"/>
        <end position="491"/>
    </location>
</feature>
<feature type="compositionally biased region" description="Polar residues" evidence="1">
    <location>
        <begin position="610"/>
        <end position="622"/>
    </location>
</feature>
<keyword evidence="3" id="KW-1185">Reference proteome</keyword>
<feature type="region of interest" description="Disordered" evidence="1">
    <location>
        <begin position="459"/>
        <end position="535"/>
    </location>
</feature>
<feature type="region of interest" description="Disordered" evidence="1">
    <location>
        <begin position="608"/>
        <end position="631"/>
    </location>
</feature>
<dbReference type="SUPFAM" id="SSF52047">
    <property type="entry name" value="RNI-like"/>
    <property type="match status" value="1"/>
</dbReference>
<organism evidence="2 3">
    <name type="scientific">Chytriomyces confervae</name>
    <dbReference type="NCBI Taxonomy" id="246404"/>
    <lineage>
        <taxon>Eukaryota</taxon>
        <taxon>Fungi</taxon>
        <taxon>Fungi incertae sedis</taxon>
        <taxon>Chytridiomycota</taxon>
        <taxon>Chytridiomycota incertae sedis</taxon>
        <taxon>Chytridiomycetes</taxon>
        <taxon>Chytridiales</taxon>
        <taxon>Chytriomycetaceae</taxon>
        <taxon>Chytriomyces</taxon>
    </lineage>
</organism>
<feature type="region of interest" description="Disordered" evidence="1">
    <location>
        <begin position="734"/>
        <end position="758"/>
    </location>
</feature>
<comment type="caution">
    <text evidence="2">The sequence shown here is derived from an EMBL/GenBank/DDBJ whole genome shotgun (WGS) entry which is preliminary data.</text>
</comment>
<evidence type="ECO:0000313" key="3">
    <source>
        <dbReference type="Proteomes" id="UP000320333"/>
    </source>
</evidence>
<dbReference type="EMBL" id="QEAP01000021">
    <property type="protein sequence ID" value="TPX77427.1"/>
    <property type="molecule type" value="Genomic_DNA"/>
</dbReference>
<dbReference type="Proteomes" id="UP000320333">
    <property type="component" value="Unassembled WGS sequence"/>
</dbReference>
<dbReference type="PANTHER" id="PTHR13318">
    <property type="entry name" value="PARTNER OF PAIRED, ISOFORM B-RELATED"/>
    <property type="match status" value="1"/>
</dbReference>
<feature type="compositionally biased region" description="Low complexity" evidence="1">
    <location>
        <begin position="734"/>
        <end position="751"/>
    </location>
</feature>
<dbReference type="InterPro" id="IPR032675">
    <property type="entry name" value="LRR_dom_sf"/>
</dbReference>
<protein>
    <recommendedName>
        <fullName evidence="4">F-box domain-containing protein</fullName>
    </recommendedName>
</protein>
<evidence type="ECO:0000256" key="1">
    <source>
        <dbReference type="SAM" id="MobiDB-lite"/>
    </source>
</evidence>
<feature type="region of interest" description="Disordered" evidence="1">
    <location>
        <begin position="883"/>
        <end position="947"/>
    </location>
</feature>
<evidence type="ECO:0008006" key="4">
    <source>
        <dbReference type="Google" id="ProtNLM"/>
    </source>
</evidence>
<dbReference type="SMART" id="SM00367">
    <property type="entry name" value="LRR_CC"/>
    <property type="match status" value="5"/>
</dbReference>
<feature type="region of interest" description="Disordered" evidence="1">
    <location>
        <begin position="992"/>
        <end position="1024"/>
    </location>
</feature>
<proteinExistence type="predicted"/>
<reference evidence="2 3" key="1">
    <citation type="journal article" date="2019" name="Sci. Rep.">
        <title>Comparative genomics of chytrid fungi reveal insights into the obligate biotrophic and pathogenic lifestyle of Synchytrium endobioticum.</title>
        <authorList>
            <person name="van de Vossenberg B.T.L.H."/>
            <person name="Warris S."/>
            <person name="Nguyen H.D.T."/>
            <person name="van Gent-Pelzer M.P.E."/>
            <person name="Joly D.L."/>
            <person name="van de Geest H.C."/>
            <person name="Bonants P.J.M."/>
            <person name="Smith D.S."/>
            <person name="Levesque C.A."/>
            <person name="van der Lee T.A.J."/>
        </authorList>
    </citation>
    <scope>NUCLEOTIDE SEQUENCE [LARGE SCALE GENOMIC DNA]</scope>
    <source>
        <strain evidence="2 3">CBS 675.73</strain>
    </source>
</reference>
<dbReference type="OrthoDB" id="10257471at2759"/>
<dbReference type="Gene3D" id="3.80.10.10">
    <property type="entry name" value="Ribonuclease Inhibitor"/>
    <property type="match status" value="1"/>
</dbReference>
<feature type="compositionally biased region" description="Polar residues" evidence="1">
    <location>
        <begin position="896"/>
        <end position="921"/>
    </location>
</feature>
<evidence type="ECO:0000313" key="2">
    <source>
        <dbReference type="EMBL" id="TPX77427.1"/>
    </source>
</evidence>
<dbReference type="STRING" id="246404.A0A507FQY7"/>